<accession>A0AAN7VQ85</accession>
<evidence type="ECO:0000313" key="2">
    <source>
        <dbReference type="Proteomes" id="UP001329430"/>
    </source>
</evidence>
<name>A0AAN7VQ85_9COLE</name>
<dbReference type="AlphaFoldDB" id="A0AAN7VQ85"/>
<dbReference type="Proteomes" id="UP001329430">
    <property type="component" value="Chromosome 2"/>
</dbReference>
<organism evidence="1 2">
    <name type="scientific">Pyrocoelia pectoralis</name>
    <dbReference type="NCBI Taxonomy" id="417401"/>
    <lineage>
        <taxon>Eukaryota</taxon>
        <taxon>Metazoa</taxon>
        <taxon>Ecdysozoa</taxon>
        <taxon>Arthropoda</taxon>
        <taxon>Hexapoda</taxon>
        <taxon>Insecta</taxon>
        <taxon>Pterygota</taxon>
        <taxon>Neoptera</taxon>
        <taxon>Endopterygota</taxon>
        <taxon>Coleoptera</taxon>
        <taxon>Polyphaga</taxon>
        <taxon>Elateriformia</taxon>
        <taxon>Elateroidea</taxon>
        <taxon>Lampyridae</taxon>
        <taxon>Lampyrinae</taxon>
        <taxon>Pyrocoelia</taxon>
    </lineage>
</organism>
<sequence length="130" mass="15280">MEWFGLTLYGYPDSIKAFMRDDYVEPVVQQTTNLGSKKPFAELLTTIDIYIGRTDGYCYKSIDRYKKMRQRGVRKPVAPNEMYSEPITTAMDMSFWTNDPDLQLTDWYKKRSYRPKPSTDIGGYVYNPNK</sequence>
<dbReference type="EMBL" id="JAVRBK010000002">
    <property type="protein sequence ID" value="KAK5648939.1"/>
    <property type="molecule type" value="Genomic_DNA"/>
</dbReference>
<reference evidence="1 2" key="1">
    <citation type="journal article" date="2024" name="Insects">
        <title>An Improved Chromosome-Level Genome Assembly of the Firefly Pyrocoelia pectoralis.</title>
        <authorList>
            <person name="Fu X."/>
            <person name="Meyer-Rochow V.B."/>
            <person name="Ballantyne L."/>
            <person name="Zhu X."/>
        </authorList>
    </citation>
    <scope>NUCLEOTIDE SEQUENCE [LARGE SCALE GENOMIC DNA]</scope>
    <source>
        <strain evidence="1">XCY_ONT2</strain>
    </source>
</reference>
<evidence type="ECO:0000313" key="1">
    <source>
        <dbReference type="EMBL" id="KAK5648939.1"/>
    </source>
</evidence>
<keyword evidence="2" id="KW-1185">Reference proteome</keyword>
<dbReference type="Pfam" id="PF22593">
    <property type="entry name" value="SPMIP11"/>
    <property type="match status" value="1"/>
</dbReference>
<protein>
    <submittedName>
        <fullName evidence="1">Uncharacterized protein</fullName>
    </submittedName>
</protein>
<proteinExistence type="predicted"/>
<gene>
    <name evidence="1" type="ORF">RI129_003831</name>
</gene>
<comment type="caution">
    <text evidence="1">The sequence shown here is derived from an EMBL/GenBank/DDBJ whole genome shotgun (WGS) entry which is preliminary data.</text>
</comment>